<protein>
    <submittedName>
        <fullName evidence="1">Uncharacterized protein</fullName>
    </submittedName>
</protein>
<comment type="caution">
    <text evidence="1">The sequence shown here is derived from an EMBL/GenBank/DDBJ whole genome shotgun (WGS) entry which is preliminary data.</text>
</comment>
<sequence length="59" mass="6435">MIANTFPLDAKTIAFKTGISFAKAATNATSDEKGKIVAARNAEKKRANSVMKYSQQLMR</sequence>
<dbReference type="EMBL" id="AFRZ01000001">
    <property type="protein sequence ID" value="EHP29816.1"/>
    <property type="molecule type" value="Genomic_DNA"/>
</dbReference>
<organism evidence="1 2">
    <name type="scientific">Sulfurimonas gotlandica (strain DSM 19862 / JCM 16533 / GD1)</name>
    <dbReference type="NCBI Taxonomy" id="929558"/>
    <lineage>
        <taxon>Bacteria</taxon>
        <taxon>Pseudomonadati</taxon>
        <taxon>Campylobacterota</taxon>
        <taxon>Epsilonproteobacteria</taxon>
        <taxon>Campylobacterales</taxon>
        <taxon>Sulfurimonadaceae</taxon>
        <taxon>Sulfurimonas</taxon>
    </lineage>
</organism>
<reference evidence="1 2" key="1">
    <citation type="journal article" date="2012" name="Proc. Natl. Acad. Sci. U.S.A.">
        <title>Genome and physiology of a model Epsilonproteobacterium responsible for sulfide detoxification in marine oxygen depletion zones.</title>
        <authorList>
            <person name="Grote J."/>
            <person name="Schott T."/>
            <person name="Bruckner C.G."/>
            <person name="Glockner F.O."/>
            <person name="Jost G."/>
            <person name="Teeling H."/>
            <person name="Labrenz M."/>
            <person name="Jurgens K."/>
        </authorList>
    </citation>
    <scope>NUCLEOTIDE SEQUENCE [LARGE SCALE GENOMIC DNA]</scope>
    <source>
        <strain evidence="1 2">GD1</strain>
    </source>
</reference>
<evidence type="ECO:0000313" key="2">
    <source>
        <dbReference type="Proteomes" id="UP000006431"/>
    </source>
</evidence>
<dbReference type="Proteomes" id="UP000006431">
    <property type="component" value="Unassembled WGS sequence"/>
</dbReference>
<gene>
    <name evidence="1" type="ORF">SMGD1_1292</name>
</gene>
<evidence type="ECO:0000313" key="1">
    <source>
        <dbReference type="EMBL" id="EHP29816.1"/>
    </source>
</evidence>
<keyword evidence="2" id="KW-1185">Reference proteome</keyword>
<proteinExistence type="predicted"/>
<dbReference type="HOGENOM" id="CLU_2959151_0_0_7"/>
<dbReference type="AlphaFoldDB" id="H1FRT0"/>
<accession>H1FRT0</accession>
<dbReference type="STRING" id="929558.SMGD1_1292"/>
<name>H1FRT0_SULGG</name>